<dbReference type="PANTHER" id="PTHR22754:SF32">
    <property type="entry name" value="DISCO-INTERACTING PROTEIN 2"/>
    <property type="match status" value="1"/>
</dbReference>
<protein>
    <recommendedName>
        <fullName evidence="1">Carrier domain-containing protein</fullName>
    </recommendedName>
</protein>
<evidence type="ECO:0000259" key="1">
    <source>
        <dbReference type="PROSITE" id="PS50075"/>
    </source>
</evidence>
<reference evidence="2" key="1">
    <citation type="submission" date="2021-03" db="EMBL/GenBank/DDBJ databases">
        <title>Revisited historic fungal species revealed as producer of novel bioactive compounds through whole genome sequencing and comparative genomics.</title>
        <authorList>
            <person name="Vignolle G.A."/>
            <person name="Hochenegger N."/>
            <person name="Mach R.L."/>
            <person name="Mach-Aigner A.R."/>
            <person name="Javad Rahimi M."/>
            <person name="Salim K.A."/>
            <person name="Chan C.M."/>
            <person name="Lim L.B.L."/>
            <person name="Cai F."/>
            <person name="Druzhinina I.S."/>
            <person name="U'Ren J.M."/>
            <person name="Derntl C."/>
        </authorList>
    </citation>
    <scope>NUCLEOTIDE SEQUENCE</scope>
    <source>
        <strain evidence="2">TUCIM 5799</strain>
    </source>
</reference>
<dbReference type="AlphaFoldDB" id="A0A9Q0AJ68"/>
<dbReference type="InterPro" id="IPR000873">
    <property type="entry name" value="AMP-dep_synth/lig_dom"/>
</dbReference>
<dbReference type="SUPFAM" id="SSF56801">
    <property type="entry name" value="Acetyl-CoA synthetase-like"/>
    <property type="match status" value="1"/>
</dbReference>
<dbReference type="Gene3D" id="3.40.50.12780">
    <property type="entry name" value="N-terminal domain of ligase-like"/>
    <property type="match status" value="1"/>
</dbReference>
<proteinExistence type="predicted"/>
<dbReference type="SUPFAM" id="SSF47336">
    <property type="entry name" value="ACP-like"/>
    <property type="match status" value="1"/>
</dbReference>
<dbReference type="EMBL" id="JAFIMR010000058">
    <property type="protein sequence ID" value="KAI1853028.1"/>
    <property type="molecule type" value="Genomic_DNA"/>
</dbReference>
<dbReference type="InterPro" id="IPR029058">
    <property type="entry name" value="AB_hydrolase_fold"/>
</dbReference>
<dbReference type="PROSITE" id="PS50075">
    <property type="entry name" value="CARRIER"/>
    <property type="match status" value="1"/>
</dbReference>
<dbReference type="InterPro" id="IPR020845">
    <property type="entry name" value="AMP-binding_CS"/>
</dbReference>
<dbReference type="InterPro" id="IPR001031">
    <property type="entry name" value="Thioesterase"/>
</dbReference>
<dbReference type="Gene3D" id="3.30.300.30">
    <property type="match status" value="1"/>
</dbReference>
<keyword evidence="3" id="KW-1185">Reference proteome</keyword>
<evidence type="ECO:0000313" key="2">
    <source>
        <dbReference type="EMBL" id="KAI1853028.1"/>
    </source>
</evidence>
<accession>A0A9Q0AJ68</accession>
<feature type="domain" description="Carrier" evidence="1">
    <location>
        <begin position="565"/>
        <end position="643"/>
    </location>
</feature>
<evidence type="ECO:0000313" key="3">
    <source>
        <dbReference type="Proteomes" id="UP000829685"/>
    </source>
</evidence>
<dbReference type="InterPro" id="IPR036736">
    <property type="entry name" value="ACP-like_sf"/>
</dbReference>
<dbReference type="Gene3D" id="1.10.1200.10">
    <property type="entry name" value="ACP-like"/>
    <property type="match status" value="1"/>
</dbReference>
<name>A0A9Q0AJ68_9PEZI</name>
<dbReference type="Pfam" id="PF00501">
    <property type="entry name" value="AMP-binding"/>
    <property type="match status" value="1"/>
</dbReference>
<dbReference type="Pfam" id="PF00550">
    <property type="entry name" value="PP-binding"/>
    <property type="match status" value="1"/>
</dbReference>
<dbReference type="InterPro" id="IPR009081">
    <property type="entry name" value="PP-bd_ACP"/>
</dbReference>
<dbReference type="PROSITE" id="PS00455">
    <property type="entry name" value="AMP_BINDING"/>
    <property type="match status" value="1"/>
</dbReference>
<organism evidence="2 3">
    <name type="scientific">Neoarthrinium moseri</name>
    <dbReference type="NCBI Taxonomy" id="1658444"/>
    <lineage>
        <taxon>Eukaryota</taxon>
        <taxon>Fungi</taxon>
        <taxon>Dikarya</taxon>
        <taxon>Ascomycota</taxon>
        <taxon>Pezizomycotina</taxon>
        <taxon>Sordariomycetes</taxon>
        <taxon>Xylariomycetidae</taxon>
        <taxon>Amphisphaeriales</taxon>
        <taxon>Apiosporaceae</taxon>
        <taxon>Neoarthrinium</taxon>
    </lineage>
</organism>
<comment type="caution">
    <text evidence="2">The sequence shown here is derived from an EMBL/GenBank/DDBJ whole genome shotgun (WGS) entry which is preliminary data.</text>
</comment>
<sequence>MASLLGLLDRAAAASPSAHVFFHGEDGHIAMTYVELHRQATENALIIRHKLGVSPGQVVLLHLDSQANYMTWFWSVLAANAIPVMSTPLPADEVASGRHLKHLNALLGNPTVLTVRSLRAELVSISDTQIRLLDELATAVGKGTQPPPVGNVHSETAARCGNNTAFMMLTSGSTGGAKAVDITHSQVLASLQAKSQMTGTSERDTFLNWIGFDHVACVTEIHLHALAACATQVHIEPKMVIRDPLLWLDKLASHKVSYTFAPNFFLAAVLKAVRGKASDDTFNLSELRLVVSGGEANAVATGIAFNEMTKSFGAPRDVLCPAFGMTETCAGSIYNFQFPALEREAKLEFASVGQSTSALSIRIVDTEGTILSSTETGQLELSGLAVAQAYYNNPRNATQLFTHDGWFKTGDTGYLDSQGNLVLSGRTKDSIIINGVKYFSHELEAAVDAAVGEEDIVPSFTSAFATWPKGGNSEEVIITILTVQANPEDTALAAIIDKIAKATFLYCSKKPSAVIPLPSKLLGKSSLGKLSRTALKQAYEHGKFDGYINDTATCLRRYRKKTRKSPETDMESELARIFATEFELDPQEVGVDDSLVNFGVDSIRLLRFKGVLQDQLGISDIPIGVLLTNPSISSMAKALSSSGEVGVYDPVVVLQSAPSRRTPIWFIHPGLGEVLVFLNISRFFSDRQVYALRAPGFNPGEKMFTSIDEMTDVYMHAIKQRQPHGPYVLVGYSFGSMIAFETTKKLEAAGNVVFMGSLNGPPHIKWRMVQIDWCELFLNLSYFLGFITEEEAVQKGVDFHKAGYTRDEILDRILALAPPEKMRELDLTREKIARWADISSQLQGLAHRYDPCGTVDHIDVFFANPLLAVGKDKQQWLRQHLHPWKDFAKEPARFHDSPGAHYTMLSPEHVFQMQKVLRTAFAARGAL</sequence>
<dbReference type="InterPro" id="IPR045851">
    <property type="entry name" value="AMP-bd_C_sf"/>
</dbReference>
<dbReference type="SUPFAM" id="SSF53474">
    <property type="entry name" value="alpha/beta-Hydrolases"/>
    <property type="match status" value="1"/>
</dbReference>
<dbReference type="Pfam" id="PF00975">
    <property type="entry name" value="Thioesterase"/>
    <property type="match status" value="1"/>
</dbReference>
<dbReference type="InterPro" id="IPR042099">
    <property type="entry name" value="ANL_N_sf"/>
</dbReference>
<dbReference type="Gene3D" id="3.40.50.1820">
    <property type="entry name" value="alpha/beta hydrolase"/>
    <property type="match status" value="1"/>
</dbReference>
<gene>
    <name evidence="2" type="ORF">JX265_012784</name>
</gene>
<dbReference type="PANTHER" id="PTHR22754">
    <property type="entry name" value="DISCO-INTERACTING PROTEIN 2 DIP2 -RELATED"/>
    <property type="match status" value="1"/>
</dbReference>
<dbReference type="Proteomes" id="UP000829685">
    <property type="component" value="Unassembled WGS sequence"/>
</dbReference>